<proteinExistence type="predicted"/>
<dbReference type="AlphaFoldDB" id="A0A3N4JAH5"/>
<protein>
    <submittedName>
        <fullName evidence="1">Uncharacterized protein</fullName>
    </submittedName>
</protein>
<sequence length="64" mass="7202">MAQTFLNNVAFITAPHSKEGRGVSKSESKDSKMYGYCKSKGFKGVGYLESEYRMKKCEKSKIVL</sequence>
<organism evidence="1 2">
    <name type="scientific">Choiromyces venosus 120613-1</name>
    <dbReference type="NCBI Taxonomy" id="1336337"/>
    <lineage>
        <taxon>Eukaryota</taxon>
        <taxon>Fungi</taxon>
        <taxon>Dikarya</taxon>
        <taxon>Ascomycota</taxon>
        <taxon>Pezizomycotina</taxon>
        <taxon>Pezizomycetes</taxon>
        <taxon>Pezizales</taxon>
        <taxon>Tuberaceae</taxon>
        <taxon>Choiromyces</taxon>
    </lineage>
</organism>
<reference evidence="1 2" key="1">
    <citation type="journal article" date="2018" name="Nat. Ecol. Evol.">
        <title>Pezizomycetes genomes reveal the molecular basis of ectomycorrhizal truffle lifestyle.</title>
        <authorList>
            <person name="Murat C."/>
            <person name="Payen T."/>
            <person name="Noel B."/>
            <person name="Kuo A."/>
            <person name="Morin E."/>
            <person name="Chen J."/>
            <person name="Kohler A."/>
            <person name="Krizsan K."/>
            <person name="Balestrini R."/>
            <person name="Da Silva C."/>
            <person name="Montanini B."/>
            <person name="Hainaut M."/>
            <person name="Levati E."/>
            <person name="Barry K.W."/>
            <person name="Belfiori B."/>
            <person name="Cichocki N."/>
            <person name="Clum A."/>
            <person name="Dockter R.B."/>
            <person name="Fauchery L."/>
            <person name="Guy J."/>
            <person name="Iotti M."/>
            <person name="Le Tacon F."/>
            <person name="Lindquist E.A."/>
            <person name="Lipzen A."/>
            <person name="Malagnac F."/>
            <person name="Mello A."/>
            <person name="Molinier V."/>
            <person name="Miyauchi S."/>
            <person name="Poulain J."/>
            <person name="Riccioni C."/>
            <person name="Rubini A."/>
            <person name="Sitrit Y."/>
            <person name="Splivallo R."/>
            <person name="Traeger S."/>
            <person name="Wang M."/>
            <person name="Zifcakova L."/>
            <person name="Wipf D."/>
            <person name="Zambonelli A."/>
            <person name="Paolocci F."/>
            <person name="Nowrousian M."/>
            <person name="Ottonello S."/>
            <person name="Baldrian P."/>
            <person name="Spatafora J.W."/>
            <person name="Henrissat B."/>
            <person name="Nagy L.G."/>
            <person name="Aury J.M."/>
            <person name="Wincker P."/>
            <person name="Grigoriev I.V."/>
            <person name="Bonfante P."/>
            <person name="Martin F.M."/>
        </authorList>
    </citation>
    <scope>NUCLEOTIDE SEQUENCE [LARGE SCALE GENOMIC DNA]</scope>
    <source>
        <strain evidence="1 2">120613-1</strain>
    </source>
</reference>
<evidence type="ECO:0000313" key="2">
    <source>
        <dbReference type="Proteomes" id="UP000276215"/>
    </source>
</evidence>
<name>A0A3N4JAH5_9PEZI</name>
<keyword evidence="2" id="KW-1185">Reference proteome</keyword>
<evidence type="ECO:0000313" key="1">
    <source>
        <dbReference type="EMBL" id="RPA94317.1"/>
    </source>
</evidence>
<gene>
    <name evidence="1" type="ORF">L873DRAFT_1814673</name>
</gene>
<dbReference type="Proteomes" id="UP000276215">
    <property type="component" value="Unassembled WGS sequence"/>
</dbReference>
<dbReference type="EMBL" id="ML120439">
    <property type="protein sequence ID" value="RPA94317.1"/>
    <property type="molecule type" value="Genomic_DNA"/>
</dbReference>
<accession>A0A3N4JAH5</accession>